<evidence type="ECO:0000256" key="7">
    <source>
        <dbReference type="ARBA" id="ARBA00023136"/>
    </source>
</evidence>
<feature type="transmembrane region" description="Helical" evidence="10">
    <location>
        <begin position="12"/>
        <end position="31"/>
    </location>
</feature>
<evidence type="ECO:0000256" key="8">
    <source>
        <dbReference type="ARBA" id="ARBA00023242"/>
    </source>
</evidence>
<evidence type="ECO:0008006" key="13">
    <source>
        <dbReference type="Google" id="ProtNLM"/>
    </source>
</evidence>
<proteinExistence type="predicted"/>
<dbReference type="EMBL" id="NHOQ01000153">
    <property type="protein sequence ID" value="PWA32765.1"/>
    <property type="molecule type" value="Genomic_DNA"/>
</dbReference>
<comment type="subcellular location">
    <subcellularLocation>
        <location evidence="3">Cytoplasm</location>
    </subcellularLocation>
    <subcellularLocation>
        <location evidence="2">Membrane</location>
    </subcellularLocation>
    <subcellularLocation>
        <location evidence="1">Nucleus</location>
    </subcellularLocation>
</comment>
<evidence type="ECO:0000256" key="4">
    <source>
        <dbReference type="ARBA" id="ARBA00022490"/>
    </source>
</evidence>
<gene>
    <name evidence="11" type="ORF">CCH79_00020372</name>
</gene>
<feature type="region of interest" description="Disordered" evidence="9">
    <location>
        <begin position="38"/>
        <end position="91"/>
    </location>
</feature>
<evidence type="ECO:0000256" key="3">
    <source>
        <dbReference type="ARBA" id="ARBA00004496"/>
    </source>
</evidence>
<organism evidence="11 12">
    <name type="scientific">Gambusia affinis</name>
    <name type="common">Western mosquitofish</name>
    <name type="synonym">Heterandria affinis</name>
    <dbReference type="NCBI Taxonomy" id="33528"/>
    <lineage>
        <taxon>Eukaryota</taxon>
        <taxon>Metazoa</taxon>
        <taxon>Chordata</taxon>
        <taxon>Craniata</taxon>
        <taxon>Vertebrata</taxon>
        <taxon>Euteleostomi</taxon>
        <taxon>Actinopterygii</taxon>
        <taxon>Neopterygii</taxon>
        <taxon>Teleostei</taxon>
        <taxon>Neoteleostei</taxon>
        <taxon>Acanthomorphata</taxon>
        <taxon>Ovalentaria</taxon>
        <taxon>Atherinomorphae</taxon>
        <taxon>Cyprinodontiformes</taxon>
        <taxon>Poeciliidae</taxon>
        <taxon>Poeciliinae</taxon>
        <taxon>Gambusia</taxon>
    </lineage>
</organism>
<dbReference type="PANTHER" id="PTHR14557">
    <property type="entry name" value="PROTEIN C7ORF21"/>
    <property type="match status" value="1"/>
</dbReference>
<dbReference type="Proteomes" id="UP000250572">
    <property type="component" value="Unassembled WGS sequence"/>
</dbReference>
<dbReference type="GO" id="GO:0016020">
    <property type="term" value="C:membrane"/>
    <property type="evidence" value="ECO:0007669"/>
    <property type="project" value="UniProtKB-SubCell"/>
</dbReference>
<keyword evidence="7 10" id="KW-0472">Membrane</keyword>
<protein>
    <recommendedName>
        <fullName evidence="13">Ubiquitin-like domain-containing protein</fullName>
    </recommendedName>
</protein>
<dbReference type="STRING" id="33528.ENSGAFP00000006647"/>
<dbReference type="GO" id="GO:0005737">
    <property type="term" value="C:cytoplasm"/>
    <property type="evidence" value="ECO:0007669"/>
    <property type="project" value="UniProtKB-SubCell"/>
</dbReference>
<feature type="compositionally biased region" description="Basic and acidic residues" evidence="9">
    <location>
        <begin position="236"/>
        <end position="246"/>
    </location>
</feature>
<evidence type="ECO:0000313" key="12">
    <source>
        <dbReference type="Proteomes" id="UP000250572"/>
    </source>
</evidence>
<feature type="transmembrane region" description="Helical" evidence="10">
    <location>
        <begin position="175"/>
        <end position="196"/>
    </location>
</feature>
<feature type="region of interest" description="Disordered" evidence="9">
    <location>
        <begin position="236"/>
        <end position="258"/>
    </location>
</feature>
<evidence type="ECO:0000256" key="2">
    <source>
        <dbReference type="ARBA" id="ARBA00004370"/>
    </source>
</evidence>
<dbReference type="GO" id="GO:0036503">
    <property type="term" value="P:ERAD pathway"/>
    <property type="evidence" value="ECO:0007669"/>
    <property type="project" value="InterPro"/>
</dbReference>
<keyword evidence="12" id="KW-1185">Reference proteome</keyword>
<dbReference type="GO" id="GO:0005634">
    <property type="term" value="C:nucleus"/>
    <property type="evidence" value="ECO:0007669"/>
    <property type="project" value="UniProtKB-SubCell"/>
</dbReference>
<keyword evidence="6 10" id="KW-1133">Transmembrane helix</keyword>
<comment type="caution">
    <text evidence="11">The sequence shown here is derived from an EMBL/GenBank/DDBJ whole genome shotgun (WGS) entry which is preliminary data.</text>
</comment>
<dbReference type="PANTHER" id="PTHR14557:SF3">
    <property type="entry name" value="TRANSMEMBRANE AND UBIQUITIN-LIKE DOMAIN-CONTAINING PROTEIN 1"/>
    <property type="match status" value="1"/>
</dbReference>
<evidence type="ECO:0000313" key="11">
    <source>
        <dbReference type="EMBL" id="PWA32765.1"/>
    </source>
</evidence>
<name>A0A315WV68_GAMAF</name>
<feature type="transmembrane region" description="Helical" evidence="10">
    <location>
        <begin position="141"/>
        <end position="163"/>
    </location>
</feature>
<feature type="compositionally biased region" description="Polar residues" evidence="9">
    <location>
        <begin position="48"/>
        <end position="58"/>
    </location>
</feature>
<keyword evidence="8" id="KW-0539">Nucleus</keyword>
<evidence type="ECO:0000256" key="10">
    <source>
        <dbReference type="SAM" id="Phobius"/>
    </source>
</evidence>
<evidence type="ECO:0000256" key="1">
    <source>
        <dbReference type="ARBA" id="ARBA00004123"/>
    </source>
</evidence>
<dbReference type="InterPro" id="IPR040352">
    <property type="entry name" value="TMUB1/2"/>
</dbReference>
<dbReference type="AlphaFoldDB" id="A0A315WV68"/>
<evidence type="ECO:0000256" key="9">
    <source>
        <dbReference type="SAM" id="MobiDB-lite"/>
    </source>
</evidence>
<accession>A0A315WV68</accession>
<keyword evidence="5 10" id="KW-0812">Transmembrane</keyword>
<keyword evidence="4" id="KW-0963">Cytoplasm</keyword>
<evidence type="ECO:0000256" key="6">
    <source>
        <dbReference type="ARBA" id="ARBA00022989"/>
    </source>
</evidence>
<evidence type="ECO:0000256" key="5">
    <source>
        <dbReference type="ARBA" id="ARBA00022692"/>
    </source>
</evidence>
<sequence>MALIEGVGDEVTLLFGSLLLLTVLLLAWVSTRTAEPPEQLFPGHAPSPQDTPISSTASVGDGSLSEAPPTGPSPREEEEAEPEAGDGARRRGVERSMVVRLKFLNDTERTAQVQPHDTIGYIKRAATGAAGGPRPADQVQVALNVGSLMVPLLVLMLSVLWYCQIQYRQFFTAPATASLVGITIFLSLVAFGVLLVPSTTSILLLQPSPVCRVSLSPPGGSWRNFRHCRASLTGRQEEEVRQKAADGDQAAGAPGSTGPSRLGGQVFWQLHAGGLQQQDGVRQVEGGGASVFGLGRLLEAGHRERGRGQLPPEPTRTDPASEELTCWWPTQAEIQDDGQQAGDEGTHVHLQPALQDHALVQVCHLSLEVLQAGRVLFSLDLSDCQRLAVGQELLEHGLLVTEPQQPRHHFLFQSAQLRVLPQALL</sequence>
<reference evidence="11 12" key="1">
    <citation type="journal article" date="2018" name="G3 (Bethesda)">
        <title>A High-Quality Reference Genome for the Invasive Mosquitofish Gambusia affinis Using a Chicago Library.</title>
        <authorList>
            <person name="Hoffberg S.L."/>
            <person name="Troendle N.J."/>
            <person name="Glenn T.C."/>
            <person name="Mahmud O."/>
            <person name="Louha S."/>
            <person name="Chalopin D."/>
            <person name="Bennetzen J.L."/>
            <person name="Mauricio R."/>
        </authorList>
    </citation>
    <scope>NUCLEOTIDE SEQUENCE [LARGE SCALE GENOMIC DNA]</scope>
    <source>
        <strain evidence="11">NE01/NJP1002.9</strain>
        <tissue evidence="11">Muscle</tissue>
    </source>
</reference>